<feature type="domain" description="LiaI-LiaF-like transmembrane region" evidence="2">
    <location>
        <begin position="8"/>
        <end position="48"/>
    </location>
</feature>
<dbReference type="RefSeq" id="WP_160718694.1">
    <property type="nucleotide sequence ID" value="NZ_SUMG01000002.1"/>
</dbReference>
<dbReference type="Proteomes" id="UP000449710">
    <property type="component" value="Unassembled WGS sequence"/>
</dbReference>
<feature type="transmembrane region" description="Helical" evidence="1">
    <location>
        <begin position="35"/>
        <end position="55"/>
    </location>
</feature>
<sequence>MKASKGRIFVGIVLLFLGIFMLLNHLQFIELRFALVWPLFLLIPGLIFEFSYFFSRRKNNSLLVPGGILTVYGLVFFLEAYYGWAFLSPVWPYLLLGVAFGLFQLYVFGYQDRSLLLPTFLLTVLGLSNILQSYYAFDFQLAVPVILILAGLFLIIKKR</sequence>
<feature type="transmembrane region" description="Helical" evidence="1">
    <location>
        <begin position="62"/>
        <end position="84"/>
    </location>
</feature>
<dbReference type="Pfam" id="PF18917">
    <property type="entry name" value="LiaI-LiaF-like_TM1"/>
    <property type="match status" value="1"/>
</dbReference>
<keyword evidence="4" id="KW-1185">Reference proteome</keyword>
<dbReference type="EMBL" id="SUMG01000002">
    <property type="protein sequence ID" value="NBG87362.1"/>
    <property type="molecule type" value="Genomic_DNA"/>
</dbReference>
<feature type="transmembrane region" description="Helical" evidence="1">
    <location>
        <begin position="141"/>
        <end position="156"/>
    </location>
</feature>
<dbReference type="AlphaFoldDB" id="A0AA43XIF4"/>
<feature type="transmembrane region" description="Helical" evidence="1">
    <location>
        <begin position="90"/>
        <end position="108"/>
    </location>
</feature>
<keyword evidence="1" id="KW-1133">Transmembrane helix</keyword>
<accession>A0AA43XIF4</accession>
<reference evidence="3 4" key="1">
    <citation type="submission" date="2019-04" db="EMBL/GenBank/DDBJ databases">
        <title>Isachenkonia alkalipeptolytica gen. nov. sp. nov. a new anaerobic, alkiliphilic organothrophic bacterium capable to reduce synthesized ferrihydrite isolated from a soda lake.</title>
        <authorList>
            <person name="Toshchakov S.V."/>
            <person name="Zavarzina D.G."/>
            <person name="Zhilina T.N."/>
            <person name="Kostrikina N.A."/>
            <person name="Kublanov I.V."/>
        </authorList>
    </citation>
    <scope>NUCLEOTIDE SEQUENCE [LARGE SCALE GENOMIC DNA]</scope>
    <source>
        <strain evidence="3 4">Z-1701</strain>
    </source>
</reference>
<organism evidence="3 4">
    <name type="scientific">Isachenkonia alkalipeptolytica</name>
    <dbReference type="NCBI Taxonomy" id="2565777"/>
    <lineage>
        <taxon>Bacteria</taxon>
        <taxon>Bacillati</taxon>
        <taxon>Bacillota</taxon>
        <taxon>Clostridia</taxon>
        <taxon>Eubacteriales</taxon>
        <taxon>Clostridiaceae</taxon>
        <taxon>Isachenkonia</taxon>
    </lineage>
</organism>
<dbReference type="InterPro" id="IPR043726">
    <property type="entry name" value="LiaI-LiaF-like_TM1"/>
</dbReference>
<evidence type="ECO:0000313" key="4">
    <source>
        <dbReference type="Proteomes" id="UP000449710"/>
    </source>
</evidence>
<evidence type="ECO:0000259" key="2">
    <source>
        <dbReference type="Pfam" id="PF18917"/>
    </source>
</evidence>
<name>A0AA43XIF4_9CLOT</name>
<proteinExistence type="predicted"/>
<comment type="caution">
    <text evidence="3">The sequence shown here is derived from an EMBL/GenBank/DDBJ whole genome shotgun (WGS) entry which is preliminary data.</text>
</comment>
<feature type="transmembrane region" description="Helical" evidence="1">
    <location>
        <begin position="7"/>
        <end position="29"/>
    </location>
</feature>
<feature type="transmembrane region" description="Helical" evidence="1">
    <location>
        <begin position="115"/>
        <end position="135"/>
    </location>
</feature>
<evidence type="ECO:0000256" key="1">
    <source>
        <dbReference type="SAM" id="Phobius"/>
    </source>
</evidence>
<protein>
    <recommendedName>
        <fullName evidence="2">LiaI-LiaF-like transmembrane region domain-containing protein</fullName>
    </recommendedName>
</protein>
<keyword evidence="1" id="KW-0472">Membrane</keyword>
<evidence type="ECO:0000313" key="3">
    <source>
        <dbReference type="EMBL" id="NBG87362.1"/>
    </source>
</evidence>
<keyword evidence="1" id="KW-0812">Transmembrane</keyword>
<gene>
    <name evidence="3" type="ORF">ISALK_02490</name>
</gene>